<dbReference type="OrthoDB" id="10266385at2759"/>
<evidence type="ECO:0000313" key="6">
    <source>
        <dbReference type="EMBL" id="NXC23295.1"/>
    </source>
</evidence>
<dbReference type="Gene3D" id="3.40.50.970">
    <property type="match status" value="1"/>
</dbReference>
<dbReference type="AlphaFoldDB" id="A0A851M6V1"/>
<organism evidence="6 7">
    <name type="scientific">Corythaeola cristata</name>
    <name type="common">Great blue turaco</name>
    <dbReference type="NCBI Taxonomy" id="103954"/>
    <lineage>
        <taxon>Eukaryota</taxon>
        <taxon>Metazoa</taxon>
        <taxon>Chordata</taxon>
        <taxon>Craniata</taxon>
        <taxon>Vertebrata</taxon>
        <taxon>Euteleostomi</taxon>
        <taxon>Archelosauria</taxon>
        <taxon>Archosauria</taxon>
        <taxon>Dinosauria</taxon>
        <taxon>Saurischia</taxon>
        <taxon>Theropoda</taxon>
        <taxon>Coelurosauria</taxon>
        <taxon>Aves</taxon>
        <taxon>Neognathae</taxon>
        <taxon>Neoaves</taxon>
        <taxon>Otidimorphae</taxon>
        <taxon>Musophagiformes</taxon>
        <taxon>Musophagidae</taxon>
        <taxon>Corythaeola</taxon>
    </lineage>
</organism>
<evidence type="ECO:0000256" key="3">
    <source>
        <dbReference type="ARBA" id="ARBA00025211"/>
    </source>
</evidence>
<name>A0A851M6V1_CORCR</name>
<comment type="function">
    <text evidence="3">The pyruvate dehydrogenase complex catalyzes the overall conversion of pyruvate to acetyl-CoA and CO(2). It contains multiple copies of three enzymatic components: pyruvate dehydrogenase (E1), dihydrolipoamide acetyltransferase (E2) and lipoamide dehydrogenase (E3).</text>
</comment>
<dbReference type="GO" id="GO:0004739">
    <property type="term" value="F:pyruvate dehydrogenase (acetyl-transferring) activity"/>
    <property type="evidence" value="ECO:0007669"/>
    <property type="project" value="UniProtKB-EC"/>
</dbReference>
<comment type="catalytic activity">
    <reaction evidence="4">
        <text>N(6)-[(R)-lipoyl]-L-lysyl-[protein] + pyruvate + H(+) = N(6)-[(R)-S(8)-acetyldihydrolipoyl]-L-lysyl-[protein] + CO2</text>
        <dbReference type="Rhea" id="RHEA:19189"/>
        <dbReference type="Rhea" id="RHEA-COMP:10474"/>
        <dbReference type="Rhea" id="RHEA-COMP:10478"/>
        <dbReference type="ChEBI" id="CHEBI:15361"/>
        <dbReference type="ChEBI" id="CHEBI:15378"/>
        <dbReference type="ChEBI" id="CHEBI:16526"/>
        <dbReference type="ChEBI" id="CHEBI:83099"/>
        <dbReference type="ChEBI" id="CHEBI:83111"/>
        <dbReference type="EC" id="1.2.4.1"/>
    </reaction>
</comment>
<dbReference type="EMBL" id="WBMX01030060">
    <property type="protein sequence ID" value="NXC23295.1"/>
    <property type="molecule type" value="Genomic_DNA"/>
</dbReference>
<evidence type="ECO:0000256" key="4">
    <source>
        <dbReference type="ARBA" id="ARBA00051231"/>
    </source>
</evidence>
<evidence type="ECO:0000256" key="2">
    <source>
        <dbReference type="ARBA" id="ARBA00023052"/>
    </source>
</evidence>
<dbReference type="SUPFAM" id="SSF52518">
    <property type="entry name" value="Thiamin diphosphate-binding fold (THDP-binding)"/>
    <property type="match status" value="1"/>
</dbReference>
<reference evidence="6" key="1">
    <citation type="submission" date="2019-09" db="EMBL/GenBank/DDBJ databases">
        <title>Bird 10,000 Genomes (B10K) Project - Family phase.</title>
        <authorList>
            <person name="Zhang G."/>
        </authorList>
    </citation>
    <scope>NUCLEOTIDE SEQUENCE</scope>
    <source>
        <strain evidence="6">B10K-CU-031-40</strain>
    </source>
</reference>
<keyword evidence="2" id="KW-0786">Thiamine pyrophosphate</keyword>
<sequence>AIKEAIESEMRRDPTVFVVGEDVRGGHGGKNTEDNELEGFGGVLGVTKGLWTEFGSERVIDTPITESAIIGMAAGAAATGLRPVA</sequence>
<dbReference type="PANTHER" id="PTHR43257">
    <property type="entry name" value="PYRUVATE DEHYDROGENASE E1 COMPONENT BETA SUBUNIT"/>
    <property type="match status" value="1"/>
</dbReference>
<evidence type="ECO:0000259" key="5">
    <source>
        <dbReference type="Pfam" id="PF02779"/>
    </source>
</evidence>
<evidence type="ECO:0000256" key="1">
    <source>
        <dbReference type="ARBA" id="ARBA00001964"/>
    </source>
</evidence>
<comment type="caution">
    <text evidence="6">The sequence shown here is derived from an EMBL/GenBank/DDBJ whole genome shotgun (WGS) entry which is preliminary data.</text>
</comment>
<dbReference type="Pfam" id="PF02779">
    <property type="entry name" value="Transket_pyr"/>
    <property type="match status" value="1"/>
</dbReference>
<feature type="non-terminal residue" evidence="6">
    <location>
        <position position="85"/>
    </location>
</feature>
<dbReference type="Proteomes" id="UP000621168">
    <property type="component" value="Unassembled WGS sequence"/>
</dbReference>
<dbReference type="PANTHER" id="PTHR43257:SF2">
    <property type="entry name" value="PYRUVATE DEHYDROGENASE E1 COMPONENT SUBUNIT BETA"/>
    <property type="match status" value="1"/>
</dbReference>
<dbReference type="InterPro" id="IPR005475">
    <property type="entry name" value="Transketolase-like_Pyr-bd"/>
</dbReference>
<keyword evidence="7" id="KW-1185">Reference proteome</keyword>
<proteinExistence type="predicted"/>
<accession>A0A851M6V1</accession>
<feature type="domain" description="Transketolase-like pyrimidine-binding" evidence="5">
    <location>
        <begin position="1"/>
        <end position="84"/>
    </location>
</feature>
<feature type="non-terminal residue" evidence="6">
    <location>
        <position position="1"/>
    </location>
</feature>
<dbReference type="InterPro" id="IPR029061">
    <property type="entry name" value="THDP-binding"/>
</dbReference>
<gene>
    <name evidence="6" type="primary">Pdhb_1</name>
    <name evidence="6" type="ORF">CORCRI_R13047</name>
</gene>
<evidence type="ECO:0000313" key="7">
    <source>
        <dbReference type="Proteomes" id="UP000621168"/>
    </source>
</evidence>
<protein>
    <submittedName>
        <fullName evidence="6">ODPB dehydrogenase</fullName>
    </submittedName>
</protein>
<comment type="cofactor">
    <cofactor evidence="1">
        <name>thiamine diphosphate</name>
        <dbReference type="ChEBI" id="CHEBI:58937"/>
    </cofactor>
</comment>